<protein>
    <submittedName>
        <fullName evidence="1">DUF3069 domain-containing protein</fullName>
    </submittedName>
</protein>
<evidence type="ECO:0000313" key="1">
    <source>
        <dbReference type="EMBL" id="XDK26669.1"/>
    </source>
</evidence>
<name>A0AB39HIY8_9VIBR</name>
<organism evidence="1">
    <name type="scientific">Vibrio sp. HB236076</name>
    <dbReference type="NCBI Taxonomy" id="3232307"/>
    <lineage>
        <taxon>Bacteria</taxon>
        <taxon>Pseudomonadati</taxon>
        <taxon>Pseudomonadota</taxon>
        <taxon>Gammaproteobacteria</taxon>
        <taxon>Vibrionales</taxon>
        <taxon>Vibrionaceae</taxon>
        <taxon>Vibrio</taxon>
    </lineage>
</organism>
<dbReference type="SUPFAM" id="SSF158675">
    <property type="entry name" value="Sama2622-like"/>
    <property type="match status" value="1"/>
</dbReference>
<keyword evidence="1" id="KW-0614">Plasmid</keyword>
<dbReference type="Pfam" id="PF11269">
    <property type="entry name" value="DUF3069"/>
    <property type="match status" value="1"/>
</dbReference>
<proteinExistence type="predicted"/>
<dbReference type="EMBL" id="CP162602">
    <property type="protein sequence ID" value="XDK26669.1"/>
    <property type="molecule type" value="Genomic_DNA"/>
</dbReference>
<dbReference type="AlphaFoldDB" id="A0AB39HIY8"/>
<accession>A0AB39HIY8</accession>
<geneLocation type="plasmid" evidence="1">
    <name>p-HB236076</name>
</geneLocation>
<reference evidence="1" key="1">
    <citation type="submission" date="2024-07" db="EMBL/GenBank/DDBJ databases">
        <title>Genome Analysis of a Potential Novel Vibrio Species Secreting pH- and Thermo-stable Alginate Lyase and its Application in Producing Alginate Oligosaccharides.</title>
        <authorList>
            <person name="Huang H."/>
            <person name="Bao K."/>
        </authorList>
    </citation>
    <scope>NUCLEOTIDE SEQUENCE</scope>
    <source>
        <strain evidence="1">HB236076</strain>
        <plasmid evidence="1">p-HB236076</plasmid>
    </source>
</reference>
<dbReference type="RefSeq" id="WP_306099581.1">
    <property type="nucleotide sequence ID" value="NZ_CP162602.1"/>
</dbReference>
<dbReference type="InterPro" id="IPR023132">
    <property type="entry name" value="Sama2622-like_sf"/>
</dbReference>
<dbReference type="KEGG" id="vih:AB0763_16695"/>
<sequence>MSDQAAPNNDETTASSQVDLASLSPELQQVIAFEEVPQEMLAMVESIHNVSQETVLDSWNSLPASAQNIVDSFEQFHALVSVSQAFAGVSALQSFEGMQAPQGTSTEEQENYKAQMLDQILYNCVKDMVKQLKKARRDPILKKEFQQVFAR</sequence>
<dbReference type="InterPro" id="IPR021422">
    <property type="entry name" value="DUF3069"/>
</dbReference>
<gene>
    <name evidence="1" type="ORF">AB0763_16695</name>
</gene>